<keyword evidence="3" id="KW-1185">Reference proteome</keyword>
<gene>
    <name evidence="2" type="ORF">LTRI10_LOCUS28038</name>
</gene>
<dbReference type="EMBL" id="OZ034818">
    <property type="protein sequence ID" value="CAL1387027.1"/>
    <property type="molecule type" value="Genomic_DNA"/>
</dbReference>
<dbReference type="Proteomes" id="UP001497516">
    <property type="component" value="Chromosome 5"/>
</dbReference>
<accession>A0AAV2EMS7</accession>
<feature type="region of interest" description="Disordered" evidence="1">
    <location>
        <begin position="1"/>
        <end position="24"/>
    </location>
</feature>
<evidence type="ECO:0000256" key="1">
    <source>
        <dbReference type="SAM" id="MobiDB-lite"/>
    </source>
</evidence>
<sequence>MGDEFETPLKGMTKNNTLRGLSQRIEDEKGLEEVAKNQGQQIASMQDSLVLLQLLKTKEDPAEGSRRRTREEKKKAIHVFDSPAQIEGRGPEGEDADLSFLEEHLQSTYGKHKSPNVLQNLLLKELFTIPVLPNFSSLGLPTYSRTSDPADHLCAFILKMQLINASNSDLCCAFPVTFSG</sequence>
<dbReference type="AlphaFoldDB" id="A0AAV2EMS7"/>
<feature type="compositionally biased region" description="Basic and acidic residues" evidence="1">
    <location>
        <begin position="60"/>
        <end position="74"/>
    </location>
</feature>
<reference evidence="2 3" key="1">
    <citation type="submission" date="2024-04" db="EMBL/GenBank/DDBJ databases">
        <authorList>
            <person name="Fracassetti M."/>
        </authorList>
    </citation>
    <scope>NUCLEOTIDE SEQUENCE [LARGE SCALE GENOMIC DNA]</scope>
</reference>
<evidence type="ECO:0000313" key="3">
    <source>
        <dbReference type="Proteomes" id="UP001497516"/>
    </source>
</evidence>
<name>A0AAV2EMS7_9ROSI</name>
<protein>
    <submittedName>
        <fullName evidence="2">Uncharacterized protein</fullName>
    </submittedName>
</protein>
<feature type="region of interest" description="Disordered" evidence="1">
    <location>
        <begin position="60"/>
        <end position="92"/>
    </location>
</feature>
<proteinExistence type="predicted"/>
<organism evidence="2 3">
    <name type="scientific">Linum trigynum</name>
    <dbReference type="NCBI Taxonomy" id="586398"/>
    <lineage>
        <taxon>Eukaryota</taxon>
        <taxon>Viridiplantae</taxon>
        <taxon>Streptophyta</taxon>
        <taxon>Embryophyta</taxon>
        <taxon>Tracheophyta</taxon>
        <taxon>Spermatophyta</taxon>
        <taxon>Magnoliopsida</taxon>
        <taxon>eudicotyledons</taxon>
        <taxon>Gunneridae</taxon>
        <taxon>Pentapetalae</taxon>
        <taxon>rosids</taxon>
        <taxon>fabids</taxon>
        <taxon>Malpighiales</taxon>
        <taxon>Linaceae</taxon>
        <taxon>Linum</taxon>
    </lineage>
</organism>
<evidence type="ECO:0000313" key="2">
    <source>
        <dbReference type="EMBL" id="CAL1387027.1"/>
    </source>
</evidence>